<sequence>MTCRYSSTSAGDVSSVTMRDCRARALPVNSGLVVHSMGGAVIEYKLAKGFAVMFGSSDRMIGFSCALKKGLPAALFSGTATTRRPRKHSVYHPHLPEDFLVFPAVQIAAGFIYSSEIMLGDIFPDSVALSTGNNQYRASPSHEIDSTRHMNVRASSGFMISVSASATTACEAISGAKSDSISRMAATCSRT</sequence>
<proteinExistence type="predicted"/>
<gene>
    <name evidence="1" type="ORF">M404DRAFT_935232</name>
</gene>
<dbReference type="EMBL" id="KN831955">
    <property type="protein sequence ID" value="KIO09274.1"/>
    <property type="molecule type" value="Genomic_DNA"/>
</dbReference>
<reference evidence="2" key="2">
    <citation type="submission" date="2015-01" db="EMBL/GenBank/DDBJ databases">
        <title>Evolutionary Origins and Diversification of the Mycorrhizal Mutualists.</title>
        <authorList>
            <consortium name="DOE Joint Genome Institute"/>
            <consortium name="Mycorrhizal Genomics Consortium"/>
            <person name="Kohler A."/>
            <person name="Kuo A."/>
            <person name="Nagy L.G."/>
            <person name="Floudas D."/>
            <person name="Copeland A."/>
            <person name="Barry K.W."/>
            <person name="Cichocki N."/>
            <person name="Veneault-Fourrey C."/>
            <person name="LaButti K."/>
            <person name="Lindquist E.A."/>
            <person name="Lipzen A."/>
            <person name="Lundell T."/>
            <person name="Morin E."/>
            <person name="Murat C."/>
            <person name="Riley R."/>
            <person name="Ohm R."/>
            <person name="Sun H."/>
            <person name="Tunlid A."/>
            <person name="Henrissat B."/>
            <person name="Grigoriev I.V."/>
            <person name="Hibbett D.S."/>
            <person name="Martin F."/>
        </authorList>
    </citation>
    <scope>NUCLEOTIDE SEQUENCE [LARGE SCALE GENOMIC DNA]</scope>
    <source>
        <strain evidence="2">Marx 270</strain>
    </source>
</reference>
<reference evidence="1 2" key="1">
    <citation type="submission" date="2014-04" db="EMBL/GenBank/DDBJ databases">
        <authorList>
            <consortium name="DOE Joint Genome Institute"/>
            <person name="Kuo A."/>
            <person name="Kohler A."/>
            <person name="Costa M.D."/>
            <person name="Nagy L.G."/>
            <person name="Floudas D."/>
            <person name="Copeland A."/>
            <person name="Barry K.W."/>
            <person name="Cichocki N."/>
            <person name="Veneault-Fourrey C."/>
            <person name="LaButti K."/>
            <person name="Lindquist E.A."/>
            <person name="Lipzen A."/>
            <person name="Lundell T."/>
            <person name="Morin E."/>
            <person name="Murat C."/>
            <person name="Sun H."/>
            <person name="Tunlid A."/>
            <person name="Henrissat B."/>
            <person name="Grigoriev I.V."/>
            <person name="Hibbett D.S."/>
            <person name="Martin F."/>
            <person name="Nordberg H.P."/>
            <person name="Cantor M.N."/>
            <person name="Hua S.X."/>
        </authorList>
    </citation>
    <scope>NUCLEOTIDE SEQUENCE [LARGE SCALE GENOMIC DNA]</scope>
    <source>
        <strain evidence="1 2">Marx 270</strain>
    </source>
</reference>
<dbReference type="InParanoid" id="A0A0C3PLV3"/>
<dbReference type="HOGENOM" id="CLU_1421937_0_0_1"/>
<accession>A0A0C3PLV3</accession>
<protein>
    <submittedName>
        <fullName evidence="1">Uncharacterized protein</fullName>
    </submittedName>
</protein>
<dbReference type="Proteomes" id="UP000054217">
    <property type="component" value="Unassembled WGS sequence"/>
</dbReference>
<dbReference type="AlphaFoldDB" id="A0A0C3PLV3"/>
<evidence type="ECO:0000313" key="1">
    <source>
        <dbReference type="EMBL" id="KIO09274.1"/>
    </source>
</evidence>
<keyword evidence="2" id="KW-1185">Reference proteome</keyword>
<name>A0A0C3PLV3_PISTI</name>
<evidence type="ECO:0000313" key="2">
    <source>
        <dbReference type="Proteomes" id="UP000054217"/>
    </source>
</evidence>
<organism evidence="1 2">
    <name type="scientific">Pisolithus tinctorius Marx 270</name>
    <dbReference type="NCBI Taxonomy" id="870435"/>
    <lineage>
        <taxon>Eukaryota</taxon>
        <taxon>Fungi</taxon>
        <taxon>Dikarya</taxon>
        <taxon>Basidiomycota</taxon>
        <taxon>Agaricomycotina</taxon>
        <taxon>Agaricomycetes</taxon>
        <taxon>Agaricomycetidae</taxon>
        <taxon>Boletales</taxon>
        <taxon>Sclerodermatineae</taxon>
        <taxon>Pisolithaceae</taxon>
        <taxon>Pisolithus</taxon>
    </lineage>
</organism>